<dbReference type="SUPFAM" id="SSF51905">
    <property type="entry name" value="FAD/NAD(P)-binding domain"/>
    <property type="match status" value="1"/>
</dbReference>
<dbReference type="PRINTS" id="PR00368">
    <property type="entry name" value="FADPNR"/>
</dbReference>
<accession>A0A7W4UPP3</accession>
<evidence type="ECO:0000256" key="1">
    <source>
        <dbReference type="ARBA" id="ARBA00022630"/>
    </source>
</evidence>
<protein>
    <submittedName>
        <fullName evidence="5">Thioredoxin reductase</fullName>
    </submittedName>
</protein>
<dbReference type="Proteomes" id="UP000545286">
    <property type="component" value="Unassembled WGS sequence"/>
</dbReference>
<dbReference type="AlphaFoldDB" id="A0A7W4UPP3"/>
<evidence type="ECO:0000256" key="3">
    <source>
        <dbReference type="ARBA" id="ARBA00023002"/>
    </source>
</evidence>
<evidence type="ECO:0000256" key="4">
    <source>
        <dbReference type="SAM" id="MobiDB-lite"/>
    </source>
</evidence>
<proteinExistence type="predicted"/>
<keyword evidence="1" id="KW-0285">Flavoprotein</keyword>
<name>A0A7W4UPP3_9MICO</name>
<dbReference type="EMBL" id="JACHWJ010000003">
    <property type="protein sequence ID" value="MBB2958253.1"/>
    <property type="molecule type" value="Genomic_DNA"/>
</dbReference>
<keyword evidence="2" id="KW-0274">FAD</keyword>
<dbReference type="Gene3D" id="3.50.50.60">
    <property type="entry name" value="FAD/NAD(P)-binding domain"/>
    <property type="match status" value="1"/>
</dbReference>
<evidence type="ECO:0000313" key="5">
    <source>
        <dbReference type="EMBL" id="MBB2958253.1"/>
    </source>
</evidence>
<comment type="caution">
    <text evidence="5">The sequence shown here is derived from an EMBL/GenBank/DDBJ whole genome shotgun (WGS) entry which is preliminary data.</text>
</comment>
<dbReference type="PRINTS" id="PR00411">
    <property type="entry name" value="PNDRDTASEI"/>
</dbReference>
<gene>
    <name evidence="5" type="ORF">FHX72_002398</name>
</gene>
<dbReference type="PANTHER" id="PTHR23023">
    <property type="entry name" value="DIMETHYLANILINE MONOOXYGENASE"/>
    <property type="match status" value="1"/>
</dbReference>
<evidence type="ECO:0000256" key="2">
    <source>
        <dbReference type="ARBA" id="ARBA00022827"/>
    </source>
</evidence>
<evidence type="ECO:0000313" key="6">
    <source>
        <dbReference type="Proteomes" id="UP000545286"/>
    </source>
</evidence>
<dbReference type="InterPro" id="IPR050346">
    <property type="entry name" value="FMO-like"/>
</dbReference>
<dbReference type="InterPro" id="IPR036188">
    <property type="entry name" value="FAD/NAD-bd_sf"/>
</dbReference>
<sequence>MTASPALTPAATTALDALPVAIIGAGPVGLAAAAQLLERGQEVVVFEAGDQAGASVAAWGHTRLFSPWEYLVDEAAARLLDEADWEAPPAKTLPTGQQLVDDYLLPLAAVPALADRIRYGHRVLAVTRRGLDRTRTLGRERAPFVLRTESAAGVTETLARAVIDASGTYETSNAIGSSGLEPIGADQVREHLSHALPDVLGKDRAQFAGKRVLVVGAGHSAANTLLKLASLAKREPATQIFWAIRGTQPTRVYGSANDELAARGELGGAIRALVTSGQVQLLDQFEIDALAPAEDGGVRVTGLRAGVAASVDVAVIVNATGFRPNLDLLRELRLDLDTVVEAPRALAPLIDPNAHSCGTVYPHGVDELTHPEPGFYIAGMKSYGRAPTFLLLTGYEQVRSIADELAGHHEQARLVTLVLPETGVCSTSTHEESDGASCEAPTPVSAGGQEVTAPASGCCA</sequence>
<feature type="region of interest" description="Disordered" evidence="4">
    <location>
        <begin position="426"/>
        <end position="460"/>
    </location>
</feature>
<dbReference type="RefSeq" id="WP_183625229.1">
    <property type="nucleotide sequence ID" value="NZ_JACHWJ010000003.1"/>
</dbReference>
<keyword evidence="3" id="KW-0560">Oxidoreductase</keyword>
<dbReference type="GO" id="GO:0016491">
    <property type="term" value="F:oxidoreductase activity"/>
    <property type="evidence" value="ECO:0007669"/>
    <property type="project" value="UniProtKB-KW"/>
</dbReference>
<dbReference type="Pfam" id="PF13738">
    <property type="entry name" value="Pyr_redox_3"/>
    <property type="match status" value="1"/>
</dbReference>
<organism evidence="5 6">
    <name type="scientific">Pseudoclavibacter helvolus</name>
    <dbReference type="NCBI Taxonomy" id="255205"/>
    <lineage>
        <taxon>Bacteria</taxon>
        <taxon>Bacillati</taxon>
        <taxon>Actinomycetota</taxon>
        <taxon>Actinomycetes</taxon>
        <taxon>Micrococcales</taxon>
        <taxon>Microbacteriaceae</taxon>
        <taxon>Pseudoclavibacter</taxon>
    </lineage>
</organism>
<reference evidence="5 6" key="1">
    <citation type="submission" date="2020-08" db="EMBL/GenBank/DDBJ databases">
        <title>Sequencing the genomes of 1000 actinobacteria strains.</title>
        <authorList>
            <person name="Klenk H.-P."/>
        </authorList>
    </citation>
    <scope>NUCLEOTIDE SEQUENCE [LARGE SCALE GENOMIC DNA]</scope>
    <source>
        <strain evidence="5 6">DSM 20419</strain>
    </source>
</reference>
<keyword evidence="6" id="KW-1185">Reference proteome</keyword>